<dbReference type="Pfam" id="PF00071">
    <property type="entry name" value="Ras"/>
    <property type="match status" value="1"/>
</dbReference>
<dbReference type="PROSITE" id="PS51420">
    <property type="entry name" value="RHO"/>
    <property type="match status" value="1"/>
</dbReference>
<protein>
    <submittedName>
        <fullName evidence="4">Cell division control protein 42 homolog</fullName>
    </submittedName>
</protein>
<keyword evidence="4" id="KW-0131">Cell cycle</keyword>
<dbReference type="InterPro" id="IPR001806">
    <property type="entry name" value="Small_GTPase"/>
</dbReference>
<dbReference type="InterPro" id="IPR003578">
    <property type="entry name" value="Small_GTPase_Rho"/>
</dbReference>
<dbReference type="SMART" id="SM00173">
    <property type="entry name" value="RAS"/>
    <property type="match status" value="1"/>
</dbReference>
<dbReference type="SMART" id="SM00175">
    <property type="entry name" value="RAB"/>
    <property type="match status" value="1"/>
</dbReference>
<dbReference type="SMART" id="SM00174">
    <property type="entry name" value="RHO"/>
    <property type="match status" value="1"/>
</dbReference>
<dbReference type="InterPro" id="IPR005225">
    <property type="entry name" value="Small_GTP-bd"/>
</dbReference>
<dbReference type="PROSITE" id="PS51419">
    <property type="entry name" value="RAB"/>
    <property type="match status" value="1"/>
</dbReference>
<reference evidence="4" key="1">
    <citation type="submission" date="2025-08" db="UniProtKB">
        <authorList>
            <consortium name="RefSeq"/>
        </authorList>
    </citation>
    <scope>IDENTIFICATION</scope>
</reference>
<dbReference type="SUPFAM" id="SSF52540">
    <property type="entry name" value="P-loop containing nucleoside triphosphate hydrolases"/>
    <property type="match status" value="1"/>
</dbReference>
<dbReference type="GO" id="GO:0051301">
    <property type="term" value="P:cell division"/>
    <property type="evidence" value="ECO:0007669"/>
    <property type="project" value="UniProtKB-KW"/>
</dbReference>
<dbReference type="PANTHER" id="PTHR24072">
    <property type="entry name" value="RHO FAMILY GTPASE"/>
    <property type="match status" value="1"/>
</dbReference>
<evidence type="ECO:0000313" key="4">
    <source>
        <dbReference type="RefSeq" id="XP_005103070.1"/>
    </source>
</evidence>
<dbReference type="PRINTS" id="PR00449">
    <property type="entry name" value="RASTRNSFRMNG"/>
</dbReference>
<sequence length="208" mass="23863">MENLSKLRSPRSLLAGPDKSVRCTVIGDGMVGKTCLATSFARRQFVEDYTATIYDVYCVPFCVGNDRYIINISDTAGQTDFDDVRSHVYQDTEVLLLCFSVRDRESFSSVIDSWYPEVRRLARRKCPVVLVGTQTDMRGKVPETETVTPAEAHRLAKKIGARLYVECSSKERHGLHSVFRNVLEIALRRRKRKNTMLRRFFRRSTAPF</sequence>
<keyword evidence="1" id="KW-0547">Nucleotide-binding</keyword>
<accession>A0ABM0JWC6</accession>
<dbReference type="RefSeq" id="XP_005103070.1">
    <property type="nucleotide sequence ID" value="XM_005103013.3"/>
</dbReference>
<dbReference type="PROSITE" id="PS51421">
    <property type="entry name" value="RAS"/>
    <property type="match status" value="1"/>
</dbReference>
<keyword evidence="3" id="KW-1185">Reference proteome</keyword>
<dbReference type="Gene3D" id="3.40.50.300">
    <property type="entry name" value="P-loop containing nucleotide triphosphate hydrolases"/>
    <property type="match status" value="1"/>
</dbReference>
<evidence type="ECO:0000313" key="3">
    <source>
        <dbReference type="Proteomes" id="UP000694888"/>
    </source>
</evidence>
<dbReference type="CDD" id="cd00157">
    <property type="entry name" value="Rho"/>
    <property type="match status" value="1"/>
</dbReference>
<dbReference type="GeneID" id="101849707"/>
<name>A0ABM0JWC6_APLCA</name>
<evidence type="ECO:0000256" key="1">
    <source>
        <dbReference type="ARBA" id="ARBA00022741"/>
    </source>
</evidence>
<keyword evidence="4" id="KW-0132">Cell division</keyword>
<proteinExistence type="predicted"/>
<keyword evidence="2" id="KW-0342">GTP-binding</keyword>
<dbReference type="NCBIfam" id="TIGR00231">
    <property type="entry name" value="small_GTP"/>
    <property type="match status" value="1"/>
</dbReference>
<dbReference type="Proteomes" id="UP000694888">
    <property type="component" value="Unplaced"/>
</dbReference>
<gene>
    <name evidence="4" type="primary">LOC101849707</name>
</gene>
<organism evidence="3 4">
    <name type="scientific">Aplysia californica</name>
    <name type="common">California sea hare</name>
    <dbReference type="NCBI Taxonomy" id="6500"/>
    <lineage>
        <taxon>Eukaryota</taxon>
        <taxon>Metazoa</taxon>
        <taxon>Spiralia</taxon>
        <taxon>Lophotrochozoa</taxon>
        <taxon>Mollusca</taxon>
        <taxon>Gastropoda</taxon>
        <taxon>Heterobranchia</taxon>
        <taxon>Euthyneura</taxon>
        <taxon>Tectipleura</taxon>
        <taxon>Aplysiida</taxon>
        <taxon>Aplysioidea</taxon>
        <taxon>Aplysiidae</taxon>
        <taxon>Aplysia</taxon>
    </lineage>
</organism>
<dbReference type="InterPro" id="IPR027417">
    <property type="entry name" value="P-loop_NTPase"/>
</dbReference>
<evidence type="ECO:0000256" key="2">
    <source>
        <dbReference type="ARBA" id="ARBA00023134"/>
    </source>
</evidence>